<feature type="compositionally biased region" description="Low complexity" evidence="1">
    <location>
        <begin position="137"/>
        <end position="159"/>
    </location>
</feature>
<proteinExistence type="predicted"/>
<feature type="compositionally biased region" description="Low complexity" evidence="1">
    <location>
        <begin position="59"/>
        <end position="69"/>
    </location>
</feature>
<protein>
    <submittedName>
        <fullName evidence="4">Collectin-12-like</fullName>
    </submittedName>
</protein>
<feature type="domain" description="C-type lectin" evidence="2">
    <location>
        <begin position="243"/>
        <end position="383"/>
    </location>
</feature>
<feature type="compositionally biased region" description="Pro residues" evidence="1">
    <location>
        <begin position="196"/>
        <end position="210"/>
    </location>
</feature>
<accession>A0A6P5A5C8</accession>
<organism evidence="3 4">
    <name type="scientific">Branchiostoma belcheri</name>
    <name type="common">Amphioxus</name>
    <dbReference type="NCBI Taxonomy" id="7741"/>
    <lineage>
        <taxon>Eukaryota</taxon>
        <taxon>Metazoa</taxon>
        <taxon>Chordata</taxon>
        <taxon>Cephalochordata</taxon>
        <taxon>Leptocardii</taxon>
        <taxon>Amphioxiformes</taxon>
        <taxon>Branchiostomatidae</taxon>
        <taxon>Branchiostoma</taxon>
    </lineage>
</organism>
<evidence type="ECO:0000259" key="2">
    <source>
        <dbReference type="PROSITE" id="PS50041"/>
    </source>
</evidence>
<dbReference type="InterPro" id="IPR016187">
    <property type="entry name" value="CTDL_fold"/>
</dbReference>
<feature type="compositionally biased region" description="Pro residues" evidence="1">
    <location>
        <begin position="160"/>
        <end position="169"/>
    </location>
</feature>
<dbReference type="PANTHER" id="PTHR22801:SF63">
    <property type="entry name" value="C-TYPE LECTIN DOMAIN-CONTAINING PROTEIN"/>
    <property type="match status" value="1"/>
</dbReference>
<dbReference type="CDD" id="cd00037">
    <property type="entry name" value="CLECT"/>
    <property type="match status" value="1"/>
</dbReference>
<name>A0A6P5A5C8_BRABE</name>
<evidence type="ECO:0000313" key="3">
    <source>
        <dbReference type="Proteomes" id="UP000515135"/>
    </source>
</evidence>
<dbReference type="GeneID" id="109479462"/>
<dbReference type="PANTHER" id="PTHR22801">
    <property type="entry name" value="LITHOSTATHINE"/>
    <property type="match status" value="1"/>
</dbReference>
<reference evidence="4" key="1">
    <citation type="submission" date="2025-08" db="UniProtKB">
        <authorList>
            <consortium name="RefSeq"/>
        </authorList>
    </citation>
    <scope>IDENTIFICATION</scope>
    <source>
        <tissue evidence="4">Gonad</tissue>
    </source>
</reference>
<dbReference type="KEGG" id="bbel:109479462"/>
<evidence type="ECO:0000256" key="1">
    <source>
        <dbReference type="SAM" id="MobiDB-lite"/>
    </source>
</evidence>
<dbReference type="InterPro" id="IPR001304">
    <property type="entry name" value="C-type_lectin-like"/>
</dbReference>
<feature type="compositionally biased region" description="Pro residues" evidence="1">
    <location>
        <begin position="125"/>
        <end position="136"/>
    </location>
</feature>
<dbReference type="OrthoDB" id="8950604at2759"/>
<gene>
    <name evidence="4" type="primary">LOC109479462</name>
</gene>
<dbReference type="Gene3D" id="3.10.100.10">
    <property type="entry name" value="Mannose-Binding Protein A, subunit A"/>
    <property type="match status" value="1"/>
</dbReference>
<feature type="compositionally biased region" description="Low complexity" evidence="1">
    <location>
        <begin position="111"/>
        <end position="124"/>
    </location>
</feature>
<dbReference type="RefSeq" id="XP_019636986.1">
    <property type="nucleotide sequence ID" value="XM_019781427.1"/>
</dbReference>
<dbReference type="PROSITE" id="PS50041">
    <property type="entry name" value="C_TYPE_LECTIN_2"/>
    <property type="match status" value="1"/>
</dbReference>
<evidence type="ECO:0000313" key="4">
    <source>
        <dbReference type="RefSeq" id="XP_019636986.1"/>
    </source>
</evidence>
<keyword evidence="3" id="KW-1185">Reference proteome</keyword>
<dbReference type="SMART" id="SM00034">
    <property type="entry name" value="CLECT"/>
    <property type="match status" value="1"/>
</dbReference>
<feature type="region of interest" description="Disordered" evidence="1">
    <location>
        <begin position="42"/>
        <end position="228"/>
    </location>
</feature>
<dbReference type="Pfam" id="PF00059">
    <property type="entry name" value="Lectin_C"/>
    <property type="match status" value="1"/>
</dbReference>
<dbReference type="AlphaFoldDB" id="A0A6P5A5C8"/>
<dbReference type="InterPro" id="IPR016186">
    <property type="entry name" value="C-type_lectin-like/link_sf"/>
</dbReference>
<dbReference type="Proteomes" id="UP000515135">
    <property type="component" value="Unplaced"/>
</dbReference>
<sequence length="389" mass="40007">MSGTGSQQQPKYSNTGGATPVQYPENDWRALAHIAASIPNNLYVTRAGPPGPPGEKGSEGPAGSASAGLPGPPGPPGEKGPIGPAGPPGDKGSMGPGGPAFAGPPGPPGPLGEKGPMGPAGPASAGPPGPPGPPGEKGPMGPAGHFGKRGPVGPAAGPAVPGPPGPPGSPGKKGSRGPIGPPGKKGSRGPAGPTYAGPPGPRGPVGPPGPRGKTGYPGNPGTATCPSTGRRGSCPNGYYYERGRKMCYKLYNTLNTFTDSLNTCHDDGGTLAMPRDAYTNTFLGKLYKLKKSQFSKAMLPIFNDCKIYDKAFWIGLQDQEKEDTFKWIDGSALGRYKGWNPGQPDSGKGEEDCVVSGDFWFWRPNTYKWYDAPCNYRFRFICQIRPGCT</sequence>
<dbReference type="InterPro" id="IPR050801">
    <property type="entry name" value="Ca-Dep_Lectins_ImmuneDev"/>
</dbReference>
<feature type="region of interest" description="Disordered" evidence="1">
    <location>
        <begin position="1"/>
        <end position="24"/>
    </location>
</feature>
<feature type="compositionally biased region" description="Low complexity" evidence="1">
    <location>
        <begin position="170"/>
        <end position="195"/>
    </location>
</feature>
<dbReference type="SUPFAM" id="SSF56436">
    <property type="entry name" value="C-type lectin-like"/>
    <property type="match status" value="1"/>
</dbReference>
<feature type="compositionally biased region" description="Polar residues" evidence="1">
    <location>
        <begin position="1"/>
        <end position="17"/>
    </location>
</feature>